<dbReference type="Proteomes" id="UP001189429">
    <property type="component" value="Unassembled WGS sequence"/>
</dbReference>
<comment type="caution">
    <text evidence="1">The sequence shown here is derived from an EMBL/GenBank/DDBJ whole genome shotgun (WGS) entry which is preliminary data.</text>
</comment>
<feature type="non-terminal residue" evidence="1">
    <location>
        <position position="1"/>
    </location>
</feature>
<reference evidence="1" key="1">
    <citation type="submission" date="2023-10" db="EMBL/GenBank/DDBJ databases">
        <authorList>
            <person name="Chen Y."/>
            <person name="Shah S."/>
            <person name="Dougan E. K."/>
            <person name="Thang M."/>
            <person name="Chan C."/>
        </authorList>
    </citation>
    <scope>NUCLEOTIDE SEQUENCE [LARGE SCALE GENOMIC DNA]</scope>
</reference>
<sequence>ADEACAPPAAAAARAAAAAQARGDDRGLLARRRAAPRAGPVLMIQDAPRDAAQGHRAVDIVRGVAAPTAEWRSVPPGVPCPRGCEYRMDLTTGLNLVRLSAPVDLTGSSGSSLALVRAPDKASAARRITSKASGSGEKAPASRALAKAALAPAPQVSKPSGAVLSAGSSKFKAVHREHAERRVSTLKDGTWKESKKVVKSQALVGRDVAGGGKFGEQITSSRRESFRKLADGRSVVVESITVRKTTVLPSSG</sequence>
<evidence type="ECO:0000313" key="1">
    <source>
        <dbReference type="EMBL" id="CAK0829582.1"/>
    </source>
</evidence>
<keyword evidence="2" id="KW-1185">Reference proteome</keyword>
<accession>A0ABN9SEC2</accession>
<name>A0ABN9SEC2_9DINO</name>
<organism evidence="1 2">
    <name type="scientific">Prorocentrum cordatum</name>
    <dbReference type="NCBI Taxonomy" id="2364126"/>
    <lineage>
        <taxon>Eukaryota</taxon>
        <taxon>Sar</taxon>
        <taxon>Alveolata</taxon>
        <taxon>Dinophyceae</taxon>
        <taxon>Prorocentrales</taxon>
        <taxon>Prorocentraceae</taxon>
        <taxon>Prorocentrum</taxon>
    </lineage>
</organism>
<evidence type="ECO:0000313" key="2">
    <source>
        <dbReference type="Proteomes" id="UP001189429"/>
    </source>
</evidence>
<protein>
    <submittedName>
        <fullName evidence="1">Uncharacterized protein</fullName>
    </submittedName>
</protein>
<proteinExistence type="predicted"/>
<gene>
    <name evidence="1" type="ORF">PCOR1329_LOCUS28477</name>
</gene>
<dbReference type="EMBL" id="CAUYUJ010010518">
    <property type="protein sequence ID" value="CAK0829582.1"/>
    <property type="molecule type" value="Genomic_DNA"/>
</dbReference>